<proteinExistence type="predicted"/>
<dbReference type="InterPro" id="IPR050956">
    <property type="entry name" value="2C_system_His_kinase"/>
</dbReference>
<feature type="domain" description="Response regulatory" evidence="6">
    <location>
        <begin position="423"/>
        <end position="541"/>
    </location>
</feature>
<dbReference type="PROSITE" id="PS50109">
    <property type="entry name" value="HIS_KIN"/>
    <property type="match status" value="1"/>
</dbReference>
<dbReference type="PROSITE" id="PS50112">
    <property type="entry name" value="PAS"/>
    <property type="match status" value="1"/>
</dbReference>
<evidence type="ECO:0000256" key="3">
    <source>
        <dbReference type="ARBA" id="ARBA00022553"/>
    </source>
</evidence>
<evidence type="ECO:0000259" key="5">
    <source>
        <dbReference type="PROSITE" id="PS50109"/>
    </source>
</evidence>
<dbReference type="EC" id="2.7.13.3" evidence="2"/>
<dbReference type="InterPro" id="IPR011006">
    <property type="entry name" value="CheY-like_superfamily"/>
</dbReference>
<dbReference type="PRINTS" id="PR00344">
    <property type="entry name" value="BCTRLSENSOR"/>
</dbReference>
<sequence>MPPSFFSGSGTLGVLNPVNPFPLNSEKITPDVLEHSPVGLMQVDHAGRILSLNSYCADIFGYSVAELLDQPFEKLLPPELRRGHSSLFQEFMQSSKGRMMGQGTGQKYFPAHHKGGHEISVQIGLNVNREGARPVIILAIVDVTDKARLLNELKHGNERLRHKTKELMQVVRQQNHFLNVVSHELRTPLNNSLEMLNQLSATQLDEDQAELFQDLDKANIDVTRSVKMLMDYADSMLGELQLEEEEFDLRALWLDRLRLVQRAHPGQIHLLQLREEFDFDPLVLGDKIRIGRMMHGLIDNAMKFSDAHQIKVHIAFKAEPCAELYFEVSDDGIGMSDSLIQSIGQPFANQSVRRTRGGGGMGVGFYLTHKYLEMMGGQFSLTSRQGEGTCSSIQLPLKLMGRASAQAVSADSAGGDLPLSNLRLLLVEDDPTVAKINAIRLRKLGAHVVVAGNGQVAVEMLQDKSVDIAAILMDLHMPVMDGFSATRHIRDMVEYVKIPIVAVTAGSRLAEYARAMAAGIDAFYSKPFEPNVLIQYFKARGVIR</sequence>
<evidence type="ECO:0000256" key="4">
    <source>
        <dbReference type="PROSITE-ProRule" id="PRU00169"/>
    </source>
</evidence>
<dbReference type="InterPro" id="IPR036890">
    <property type="entry name" value="HATPase_C_sf"/>
</dbReference>
<keyword evidence="9" id="KW-1185">Reference proteome</keyword>
<dbReference type="SUPFAM" id="SSF52172">
    <property type="entry name" value="CheY-like"/>
    <property type="match status" value="1"/>
</dbReference>
<dbReference type="EMBL" id="CP053084">
    <property type="protein sequence ID" value="QJR28948.1"/>
    <property type="molecule type" value="Genomic_DNA"/>
</dbReference>
<organism evidence="8 9">
    <name type="scientific">Limnobacter profundi</name>
    <dbReference type="NCBI Taxonomy" id="2732163"/>
    <lineage>
        <taxon>Bacteria</taxon>
        <taxon>Pseudomonadati</taxon>
        <taxon>Pseudomonadota</taxon>
        <taxon>Betaproteobacteria</taxon>
        <taxon>Burkholderiales</taxon>
        <taxon>Burkholderiaceae</taxon>
        <taxon>Limnobacter</taxon>
    </lineage>
</organism>
<dbReference type="SMART" id="SM00387">
    <property type="entry name" value="HATPase_c"/>
    <property type="match status" value="1"/>
</dbReference>
<dbReference type="SMART" id="SM00448">
    <property type="entry name" value="REC"/>
    <property type="match status" value="1"/>
</dbReference>
<evidence type="ECO:0000313" key="8">
    <source>
        <dbReference type="EMBL" id="QJR28948.1"/>
    </source>
</evidence>
<dbReference type="InterPro" id="IPR001789">
    <property type="entry name" value="Sig_transdc_resp-reg_receiver"/>
</dbReference>
<dbReference type="Gene3D" id="3.30.450.20">
    <property type="entry name" value="PAS domain"/>
    <property type="match status" value="1"/>
</dbReference>
<dbReference type="Gene3D" id="3.30.565.10">
    <property type="entry name" value="Histidine kinase-like ATPase, C-terminal domain"/>
    <property type="match status" value="1"/>
</dbReference>
<gene>
    <name evidence="8" type="ORF">HKT17_04110</name>
</gene>
<keyword evidence="3 4" id="KW-0597">Phosphoprotein</keyword>
<feature type="modified residue" description="4-aspartylphosphate" evidence="4">
    <location>
        <position position="474"/>
    </location>
</feature>
<dbReference type="Gene3D" id="1.10.287.130">
    <property type="match status" value="1"/>
</dbReference>
<comment type="catalytic activity">
    <reaction evidence="1">
        <text>ATP + protein L-histidine = ADP + protein N-phospho-L-histidine.</text>
        <dbReference type="EC" id="2.7.13.3"/>
    </reaction>
</comment>
<dbReference type="SMART" id="SM00388">
    <property type="entry name" value="HisKA"/>
    <property type="match status" value="1"/>
</dbReference>
<protein>
    <recommendedName>
        <fullName evidence="2">histidine kinase</fullName>
        <ecNumber evidence="2">2.7.13.3</ecNumber>
    </recommendedName>
</protein>
<dbReference type="PANTHER" id="PTHR43719:SF28">
    <property type="entry name" value="PEROXIDE STRESS-ACTIVATED HISTIDINE KINASE MAK1-RELATED"/>
    <property type="match status" value="1"/>
</dbReference>
<evidence type="ECO:0000256" key="1">
    <source>
        <dbReference type="ARBA" id="ARBA00000085"/>
    </source>
</evidence>
<dbReference type="Pfam" id="PF00072">
    <property type="entry name" value="Response_reg"/>
    <property type="match status" value="1"/>
</dbReference>
<dbReference type="SUPFAM" id="SSF47384">
    <property type="entry name" value="Homodimeric domain of signal transducing histidine kinase"/>
    <property type="match status" value="1"/>
</dbReference>
<dbReference type="Pfam" id="PF02518">
    <property type="entry name" value="HATPase_c"/>
    <property type="match status" value="1"/>
</dbReference>
<dbReference type="Pfam" id="PF00512">
    <property type="entry name" value="HisKA"/>
    <property type="match status" value="1"/>
</dbReference>
<dbReference type="NCBIfam" id="TIGR00229">
    <property type="entry name" value="sensory_box"/>
    <property type="match status" value="1"/>
</dbReference>
<dbReference type="SUPFAM" id="SSF55785">
    <property type="entry name" value="PYP-like sensor domain (PAS domain)"/>
    <property type="match status" value="1"/>
</dbReference>
<dbReference type="RefSeq" id="WP_171098040.1">
    <property type="nucleotide sequence ID" value="NZ_CP053084.1"/>
</dbReference>
<dbReference type="CDD" id="cd00082">
    <property type="entry name" value="HisKA"/>
    <property type="match status" value="1"/>
</dbReference>
<dbReference type="PROSITE" id="PS50110">
    <property type="entry name" value="RESPONSE_REGULATORY"/>
    <property type="match status" value="1"/>
</dbReference>
<dbReference type="InterPro" id="IPR013767">
    <property type="entry name" value="PAS_fold"/>
</dbReference>
<feature type="domain" description="Histidine kinase" evidence="5">
    <location>
        <begin position="180"/>
        <end position="399"/>
    </location>
</feature>
<accession>A0ABX6N3I9</accession>
<evidence type="ECO:0000259" key="7">
    <source>
        <dbReference type="PROSITE" id="PS50112"/>
    </source>
</evidence>
<dbReference type="InterPro" id="IPR000014">
    <property type="entry name" value="PAS"/>
</dbReference>
<dbReference type="InterPro" id="IPR003661">
    <property type="entry name" value="HisK_dim/P_dom"/>
</dbReference>
<dbReference type="InterPro" id="IPR003594">
    <property type="entry name" value="HATPase_dom"/>
</dbReference>
<dbReference type="CDD" id="cd17546">
    <property type="entry name" value="REC_hyHK_CKI1_RcsC-like"/>
    <property type="match status" value="1"/>
</dbReference>
<dbReference type="InterPro" id="IPR035965">
    <property type="entry name" value="PAS-like_dom_sf"/>
</dbReference>
<dbReference type="InterPro" id="IPR005467">
    <property type="entry name" value="His_kinase_dom"/>
</dbReference>
<evidence type="ECO:0000313" key="9">
    <source>
        <dbReference type="Proteomes" id="UP000501130"/>
    </source>
</evidence>
<feature type="domain" description="PAS" evidence="7">
    <location>
        <begin position="25"/>
        <end position="95"/>
    </location>
</feature>
<name>A0ABX6N3I9_9BURK</name>
<dbReference type="PANTHER" id="PTHR43719">
    <property type="entry name" value="TWO-COMPONENT HISTIDINE KINASE"/>
    <property type="match status" value="1"/>
</dbReference>
<reference evidence="8 9" key="1">
    <citation type="submission" date="2020-05" db="EMBL/GenBank/DDBJ databases">
        <title>Compete genome of Limnobacter sp. SAORIC-580.</title>
        <authorList>
            <person name="Song J."/>
            <person name="Cho J.-C."/>
        </authorList>
    </citation>
    <scope>NUCLEOTIDE SEQUENCE [LARGE SCALE GENOMIC DNA]</scope>
    <source>
        <strain evidence="8 9">SAORIC-580</strain>
    </source>
</reference>
<dbReference type="InterPro" id="IPR036097">
    <property type="entry name" value="HisK_dim/P_sf"/>
</dbReference>
<evidence type="ECO:0000259" key="6">
    <source>
        <dbReference type="PROSITE" id="PS50110"/>
    </source>
</evidence>
<dbReference type="Gene3D" id="3.40.50.2300">
    <property type="match status" value="1"/>
</dbReference>
<dbReference type="SMART" id="SM00091">
    <property type="entry name" value="PAS"/>
    <property type="match status" value="1"/>
</dbReference>
<dbReference type="CDD" id="cd00130">
    <property type="entry name" value="PAS"/>
    <property type="match status" value="1"/>
</dbReference>
<dbReference type="Proteomes" id="UP000501130">
    <property type="component" value="Chromosome"/>
</dbReference>
<dbReference type="SUPFAM" id="SSF55874">
    <property type="entry name" value="ATPase domain of HSP90 chaperone/DNA topoisomerase II/histidine kinase"/>
    <property type="match status" value="1"/>
</dbReference>
<dbReference type="InterPro" id="IPR004358">
    <property type="entry name" value="Sig_transdc_His_kin-like_C"/>
</dbReference>
<dbReference type="Pfam" id="PF00989">
    <property type="entry name" value="PAS"/>
    <property type="match status" value="1"/>
</dbReference>
<evidence type="ECO:0000256" key="2">
    <source>
        <dbReference type="ARBA" id="ARBA00012438"/>
    </source>
</evidence>